<gene>
    <name evidence="1" type="ORF">FYJ74_03855</name>
</gene>
<evidence type="ECO:0000313" key="2">
    <source>
        <dbReference type="Proteomes" id="UP000473699"/>
    </source>
</evidence>
<sequence>MADIQWHIVQAEFPSDCNVIVGQSHFIKTAEDLYEVMATSAPGMEFGVAFCEASGDCKIRYEGNNQEMVDLAVRNARAIACGHTFFIILRKAYPLNVLDRIKNCQEVCRVFAATANPLQIIVAQTEQGRGIAGVIDGFPPAGVETAEDIEARRDLLNRIIGYKR</sequence>
<protein>
    <submittedName>
        <fullName evidence="1">Adenosine monophosphate-protein transferase</fullName>
    </submittedName>
</protein>
<dbReference type="AlphaFoldDB" id="A0A6L5YA75"/>
<dbReference type="Pfam" id="PF04008">
    <property type="entry name" value="Adenosine_kin"/>
    <property type="match status" value="1"/>
</dbReference>
<dbReference type="EMBL" id="VUNH01000003">
    <property type="protein sequence ID" value="MST55176.1"/>
    <property type="molecule type" value="Genomic_DNA"/>
</dbReference>
<dbReference type="PANTHER" id="PTHR36155:SF1">
    <property type="entry name" value="BLL5354 PROTEIN"/>
    <property type="match status" value="1"/>
</dbReference>
<dbReference type="RefSeq" id="WP_154528281.1">
    <property type="nucleotide sequence ID" value="NZ_JAXDZJ010000023.1"/>
</dbReference>
<dbReference type="PANTHER" id="PTHR36155">
    <property type="entry name" value="BLL5354 PROTEIN"/>
    <property type="match status" value="1"/>
</dbReference>
<dbReference type="Proteomes" id="UP000473699">
    <property type="component" value="Unassembled WGS sequence"/>
</dbReference>
<keyword evidence="2" id="KW-1185">Reference proteome</keyword>
<keyword evidence="1" id="KW-0808">Transferase</keyword>
<dbReference type="InterPro" id="IPR007153">
    <property type="entry name" value="Adenosine_kinase"/>
</dbReference>
<evidence type="ECO:0000313" key="1">
    <source>
        <dbReference type="EMBL" id="MST55176.1"/>
    </source>
</evidence>
<dbReference type="SUPFAM" id="SSF103165">
    <property type="entry name" value="Ta1353-like"/>
    <property type="match status" value="1"/>
</dbReference>
<organism evidence="1 2">
    <name type="scientific">Pyramidobacter porci</name>
    <dbReference type="NCBI Taxonomy" id="2605789"/>
    <lineage>
        <taxon>Bacteria</taxon>
        <taxon>Thermotogati</taxon>
        <taxon>Synergistota</taxon>
        <taxon>Synergistia</taxon>
        <taxon>Synergistales</taxon>
        <taxon>Dethiosulfovibrionaceae</taxon>
        <taxon>Pyramidobacter</taxon>
    </lineage>
</organism>
<dbReference type="InterPro" id="IPR036902">
    <property type="entry name" value="Ta1353-like_sf"/>
</dbReference>
<comment type="caution">
    <text evidence="1">The sequence shown here is derived from an EMBL/GenBank/DDBJ whole genome shotgun (WGS) entry which is preliminary data.</text>
</comment>
<dbReference type="GO" id="GO:0016740">
    <property type="term" value="F:transferase activity"/>
    <property type="evidence" value="ECO:0007669"/>
    <property type="project" value="UniProtKB-KW"/>
</dbReference>
<accession>A0A6L5YA75</accession>
<dbReference type="Gene3D" id="3.40.1520.10">
    <property type="entry name" value="Ta1353-like"/>
    <property type="match status" value="1"/>
</dbReference>
<proteinExistence type="predicted"/>
<reference evidence="1 2" key="1">
    <citation type="submission" date="2019-08" db="EMBL/GenBank/DDBJ databases">
        <title>In-depth cultivation of the pig gut microbiome towards novel bacterial diversity and tailored functional studies.</title>
        <authorList>
            <person name="Wylensek D."/>
            <person name="Hitch T.C.A."/>
            <person name="Clavel T."/>
        </authorList>
    </citation>
    <scope>NUCLEOTIDE SEQUENCE [LARGE SCALE GENOMIC DNA]</scope>
    <source>
        <strain evidence="1 2">SM-530-WT-4B</strain>
    </source>
</reference>
<name>A0A6L5YA75_9BACT</name>